<dbReference type="RefSeq" id="WP_207090163.1">
    <property type="nucleotide sequence ID" value="NZ_JAFLQW010000580.1"/>
</dbReference>
<dbReference type="EMBL" id="JAFLQW010000580">
    <property type="protein sequence ID" value="MBO0351732.1"/>
    <property type="molecule type" value="Genomic_DNA"/>
</dbReference>
<proteinExistence type="predicted"/>
<dbReference type="Proteomes" id="UP000664844">
    <property type="component" value="Unassembled WGS sequence"/>
</dbReference>
<reference evidence="3 4" key="1">
    <citation type="submission" date="2021-03" db="EMBL/GenBank/DDBJ databases">
        <title>Metabolic Capacity of the Antarctic Cyanobacterium Phormidium pseudopriestleyi that Sustains Oxygenic Photosynthesis in the Presence of Hydrogen Sulfide.</title>
        <authorList>
            <person name="Lumian J.E."/>
            <person name="Jungblut A.D."/>
            <person name="Dillon M.L."/>
            <person name="Hawes I."/>
            <person name="Doran P.T."/>
            <person name="Mackey T.J."/>
            <person name="Dick G.J."/>
            <person name="Grettenberger C.L."/>
            <person name="Sumner D.Y."/>
        </authorList>
    </citation>
    <scope>NUCLEOTIDE SEQUENCE [LARGE SCALE GENOMIC DNA]</scope>
    <source>
        <strain evidence="3 4">FRX01</strain>
    </source>
</reference>
<accession>A0ABS3FZG7</accession>
<evidence type="ECO:0000259" key="2">
    <source>
        <dbReference type="Pfam" id="PF01266"/>
    </source>
</evidence>
<dbReference type="InterPro" id="IPR006076">
    <property type="entry name" value="FAD-dep_OxRdtase"/>
</dbReference>
<comment type="caution">
    <text evidence="3">The sequence shown here is derived from an EMBL/GenBank/DDBJ whole genome shotgun (WGS) entry which is preliminary data.</text>
</comment>
<evidence type="ECO:0000313" key="4">
    <source>
        <dbReference type="Proteomes" id="UP000664844"/>
    </source>
</evidence>
<dbReference type="Gene3D" id="3.30.9.10">
    <property type="entry name" value="D-Amino Acid Oxidase, subunit A, domain 2"/>
    <property type="match status" value="1"/>
</dbReference>
<dbReference type="PANTHER" id="PTHR13847:SF289">
    <property type="entry name" value="GLYCINE OXIDASE"/>
    <property type="match status" value="1"/>
</dbReference>
<dbReference type="SUPFAM" id="SSF54373">
    <property type="entry name" value="FAD-linked reductases, C-terminal domain"/>
    <property type="match status" value="1"/>
</dbReference>
<protein>
    <submittedName>
        <fullName evidence="3">FAD-binding oxidoreductase</fullName>
    </submittedName>
</protein>
<gene>
    <name evidence="3" type="ORF">J0895_22150</name>
</gene>
<dbReference type="Gene3D" id="3.50.50.60">
    <property type="entry name" value="FAD/NAD(P)-binding domain"/>
    <property type="match status" value="1"/>
</dbReference>
<dbReference type="InterPro" id="IPR036188">
    <property type="entry name" value="FAD/NAD-bd_sf"/>
</dbReference>
<keyword evidence="4" id="KW-1185">Reference proteome</keyword>
<dbReference type="SUPFAM" id="SSF51905">
    <property type="entry name" value="FAD/NAD(P)-binding domain"/>
    <property type="match status" value="1"/>
</dbReference>
<evidence type="ECO:0000256" key="1">
    <source>
        <dbReference type="ARBA" id="ARBA00023002"/>
    </source>
</evidence>
<name>A0ABS3FZG7_9CYAN</name>
<evidence type="ECO:0000313" key="3">
    <source>
        <dbReference type="EMBL" id="MBO0351732.1"/>
    </source>
</evidence>
<feature type="domain" description="FAD dependent oxidoreductase" evidence="2">
    <location>
        <begin position="3"/>
        <end position="361"/>
    </location>
</feature>
<keyword evidence="1" id="KW-0560">Oxidoreductase</keyword>
<dbReference type="Pfam" id="PF01266">
    <property type="entry name" value="DAO"/>
    <property type="match status" value="1"/>
</dbReference>
<dbReference type="PANTHER" id="PTHR13847">
    <property type="entry name" value="SARCOSINE DEHYDROGENASE-RELATED"/>
    <property type="match status" value="1"/>
</dbReference>
<organism evidence="3 4">
    <name type="scientific">Phormidium pseudopriestleyi FRX01</name>
    <dbReference type="NCBI Taxonomy" id="1759528"/>
    <lineage>
        <taxon>Bacteria</taxon>
        <taxon>Bacillati</taxon>
        <taxon>Cyanobacteriota</taxon>
        <taxon>Cyanophyceae</taxon>
        <taxon>Oscillatoriophycideae</taxon>
        <taxon>Oscillatoriales</taxon>
        <taxon>Oscillatoriaceae</taxon>
        <taxon>Phormidium</taxon>
    </lineage>
</organism>
<sequence length="368" mass="39833">MTRVVIIGCGIVGAAIAYELSLVPNLEITVIDSLSAAQGSTQAALGVLMGIISHKVKGRLWRLREQSIRRYHGLIPELEAIAPISFNRQGILMLCFPGEDMAQWEKLAATRRTQGWQLDLLEPGEVRRRYPQLGNVEIVGAVHSPQDGQVDPVVLTRALVRAAQGNGVRFRFGERVERINYMETESWKRCDRLEMTGGNLEVDWLVMAAGLGSTPLTAGLGSPVEIRPVLGQALHLRLPNPMGDGDRHPVITGDDVHIVPSQGGDYPVTDYWVGATVEFTGFGDPMAGDPALLKSVLQRAIAFCPDLARGEVVRTWSGLRPRPSGQPAPIIGPLAGFENVLLATGHYRNGVLLAPATALEIRRAIAGS</sequence>